<feature type="domain" description="Multidrug resistance protein MdtA-like C-terminal permuted SH3" evidence="6">
    <location>
        <begin position="303"/>
        <end position="362"/>
    </location>
</feature>
<evidence type="ECO:0000256" key="1">
    <source>
        <dbReference type="ARBA" id="ARBA00004196"/>
    </source>
</evidence>
<dbReference type="InterPro" id="IPR006143">
    <property type="entry name" value="RND_pump_MFP"/>
</dbReference>
<dbReference type="InterPro" id="IPR058624">
    <property type="entry name" value="MdtA-like_HH"/>
</dbReference>
<dbReference type="Pfam" id="PF25917">
    <property type="entry name" value="BSH_RND"/>
    <property type="match status" value="1"/>
</dbReference>
<feature type="domain" description="Multidrug resistance protein MdtA-like barrel-sandwich hybrid" evidence="4">
    <location>
        <begin position="71"/>
        <end position="208"/>
    </location>
</feature>
<dbReference type="SUPFAM" id="SSF111369">
    <property type="entry name" value="HlyD-like secretion proteins"/>
    <property type="match status" value="1"/>
</dbReference>
<sequence length="376" mass="39833">MKAQKIIAGASALIVLGAGSLFLTRGGMPSGDGEAHAAAPAFVMPVPVASVVKKTIPVTLDYSARTESLQNVTLQTRVSGYLMQQVAADGADVKAGDLLYKIDPRDYEAALDQAKAQAQRESAALDYARGNLDRGAKLSKTGFLAKDSFDQRRSTLEQAEAAVAAARATVRAAQLNLEYTEIRAPFSGRIGRNQAAIGTMVGVGGAVLNTLVQLDPIYVTFNPSETDLAAIDEARKIGPVRVEILMAGQAPARRQGKLSFLNNIVDQATGTITARALIENHDHALLPGQYVRIRLHLRDEPGALMVPQAALGSSQLGKYLYVVGKDNVVEQRVVSLGAMHEGLVVIEKGVAEGDQVIDGNLQKIGPGMPVRALPHS</sequence>
<dbReference type="AlphaFoldDB" id="A0A212S6X1"/>
<dbReference type="GO" id="GO:0022857">
    <property type="term" value="F:transmembrane transporter activity"/>
    <property type="evidence" value="ECO:0007669"/>
    <property type="project" value="InterPro"/>
</dbReference>
<dbReference type="InterPro" id="IPR058625">
    <property type="entry name" value="MdtA-like_BSH"/>
</dbReference>
<dbReference type="Gene3D" id="1.10.287.470">
    <property type="entry name" value="Helix hairpin bin"/>
    <property type="match status" value="1"/>
</dbReference>
<proteinExistence type="inferred from homology"/>
<dbReference type="GO" id="GO:0005886">
    <property type="term" value="C:plasma membrane"/>
    <property type="evidence" value="ECO:0007669"/>
    <property type="project" value="TreeGrafter"/>
</dbReference>
<dbReference type="Gene3D" id="2.40.30.170">
    <property type="match status" value="1"/>
</dbReference>
<dbReference type="RefSeq" id="WP_244593259.1">
    <property type="nucleotide sequence ID" value="NZ_FYDG01000014.1"/>
</dbReference>
<dbReference type="Proteomes" id="UP000198418">
    <property type="component" value="Unassembled WGS sequence"/>
</dbReference>
<dbReference type="EMBL" id="FYDG01000014">
    <property type="protein sequence ID" value="SNB81052.1"/>
    <property type="molecule type" value="Genomic_DNA"/>
</dbReference>
<evidence type="ECO:0000256" key="2">
    <source>
        <dbReference type="ARBA" id="ARBA00009477"/>
    </source>
</evidence>
<evidence type="ECO:0000259" key="6">
    <source>
        <dbReference type="Pfam" id="PF25967"/>
    </source>
</evidence>
<organism evidence="7 8">
    <name type="scientific">Rhodoblastus acidophilus</name>
    <name type="common">Rhodopseudomonas acidophila</name>
    <dbReference type="NCBI Taxonomy" id="1074"/>
    <lineage>
        <taxon>Bacteria</taxon>
        <taxon>Pseudomonadati</taxon>
        <taxon>Pseudomonadota</taxon>
        <taxon>Alphaproteobacteria</taxon>
        <taxon>Hyphomicrobiales</taxon>
        <taxon>Rhodoblastaceae</taxon>
        <taxon>Rhodoblastus</taxon>
    </lineage>
</organism>
<dbReference type="InterPro" id="IPR058627">
    <property type="entry name" value="MdtA-like_C"/>
</dbReference>
<dbReference type="Gene3D" id="2.40.50.100">
    <property type="match status" value="1"/>
</dbReference>
<accession>A0A212S6X1</accession>
<evidence type="ECO:0000313" key="8">
    <source>
        <dbReference type="Proteomes" id="UP000198418"/>
    </source>
</evidence>
<dbReference type="Pfam" id="PF25876">
    <property type="entry name" value="HH_MFP_RND"/>
    <property type="match status" value="1"/>
</dbReference>
<dbReference type="Gene3D" id="2.40.420.20">
    <property type="match status" value="1"/>
</dbReference>
<protein>
    <submittedName>
        <fullName evidence="7">Membrane fusion protein, multidrug efflux system</fullName>
    </submittedName>
</protein>
<dbReference type="PANTHER" id="PTHR30158">
    <property type="entry name" value="ACRA/E-RELATED COMPONENT OF DRUG EFFLUX TRANSPORTER"/>
    <property type="match status" value="1"/>
</dbReference>
<feature type="domain" description="Multidrug resistance protein MdtA-like alpha-helical hairpin" evidence="3">
    <location>
        <begin position="111"/>
        <end position="180"/>
    </location>
</feature>
<evidence type="ECO:0000259" key="3">
    <source>
        <dbReference type="Pfam" id="PF25876"/>
    </source>
</evidence>
<comment type="similarity">
    <text evidence="2">Belongs to the membrane fusion protein (MFP) (TC 8.A.1) family.</text>
</comment>
<reference evidence="8" key="1">
    <citation type="submission" date="2017-06" db="EMBL/GenBank/DDBJ databases">
        <authorList>
            <person name="Varghese N."/>
            <person name="Submissions S."/>
        </authorList>
    </citation>
    <scope>NUCLEOTIDE SEQUENCE [LARGE SCALE GENOMIC DNA]</scope>
    <source>
        <strain evidence="8">DSM 137</strain>
    </source>
</reference>
<gene>
    <name evidence="7" type="ORF">SAMN06265338_11453</name>
</gene>
<dbReference type="InterPro" id="IPR058626">
    <property type="entry name" value="MdtA-like_b-barrel"/>
</dbReference>
<feature type="domain" description="Multidrug resistance protein MdtA-like beta-barrel" evidence="5">
    <location>
        <begin position="216"/>
        <end position="297"/>
    </location>
</feature>
<dbReference type="NCBIfam" id="TIGR01730">
    <property type="entry name" value="RND_mfp"/>
    <property type="match status" value="1"/>
</dbReference>
<dbReference type="PANTHER" id="PTHR30158:SF24">
    <property type="entry name" value="HLYD FAMILY SECRETION PROTEIN"/>
    <property type="match status" value="1"/>
</dbReference>
<comment type="subcellular location">
    <subcellularLocation>
        <location evidence="1">Cell envelope</location>
    </subcellularLocation>
</comment>
<evidence type="ECO:0000259" key="4">
    <source>
        <dbReference type="Pfam" id="PF25917"/>
    </source>
</evidence>
<evidence type="ECO:0000313" key="7">
    <source>
        <dbReference type="EMBL" id="SNB81052.1"/>
    </source>
</evidence>
<name>A0A212S6X1_RHOAC</name>
<dbReference type="Pfam" id="PF25967">
    <property type="entry name" value="RND-MFP_C"/>
    <property type="match status" value="1"/>
</dbReference>
<keyword evidence="8" id="KW-1185">Reference proteome</keyword>
<dbReference type="Pfam" id="PF25944">
    <property type="entry name" value="Beta-barrel_RND"/>
    <property type="match status" value="1"/>
</dbReference>
<dbReference type="GO" id="GO:0046677">
    <property type="term" value="P:response to antibiotic"/>
    <property type="evidence" value="ECO:0007669"/>
    <property type="project" value="TreeGrafter"/>
</dbReference>
<evidence type="ECO:0000259" key="5">
    <source>
        <dbReference type="Pfam" id="PF25944"/>
    </source>
</evidence>
<dbReference type="GO" id="GO:0030313">
    <property type="term" value="C:cell envelope"/>
    <property type="evidence" value="ECO:0007669"/>
    <property type="project" value="UniProtKB-SubCell"/>
</dbReference>